<dbReference type="GO" id="GO:0005737">
    <property type="term" value="C:cytoplasm"/>
    <property type="evidence" value="ECO:0007669"/>
    <property type="project" value="UniProtKB-SubCell"/>
</dbReference>
<dbReference type="EC" id="2.7.4.25" evidence="8"/>
<protein>
    <recommendedName>
        <fullName evidence="8">Cytidylate kinase</fullName>
        <shortName evidence="8">CK</shortName>
        <ecNumber evidence="8">2.7.4.25</ecNumber>
    </recommendedName>
    <alternativeName>
        <fullName evidence="8">Cytidine monophosphate kinase</fullName>
        <shortName evidence="8">CMP kinase</shortName>
    </alternativeName>
</protein>
<evidence type="ECO:0000256" key="1">
    <source>
        <dbReference type="ARBA" id="ARBA00009427"/>
    </source>
</evidence>
<dbReference type="AlphaFoldDB" id="A0A1M6C6S4"/>
<keyword evidence="12" id="KW-1185">Reference proteome</keyword>
<comment type="subcellular location">
    <subcellularLocation>
        <location evidence="8">Cytoplasm</location>
    </subcellularLocation>
</comment>
<dbReference type="InterPro" id="IPR003136">
    <property type="entry name" value="Cytidylate_kin"/>
</dbReference>
<comment type="catalytic activity">
    <reaction evidence="6 8">
        <text>dCMP + ATP = dCDP + ADP</text>
        <dbReference type="Rhea" id="RHEA:25094"/>
        <dbReference type="ChEBI" id="CHEBI:30616"/>
        <dbReference type="ChEBI" id="CHEBI:57566"/>
        <dbReference type="ChEBI" id="CHEBI:58593"/>
        <dbReference type="ChEBI" id="CHEBI:456216"/>
        <dbReference type="EC" id="2.7.4.25"/>
    </reaction>
</comment>
<dbReference type="SUPFAM" id="SSF52540">
    <property type="entry name" value="P-loop containing nucleoside triphosphate hydrolases"/>
    <property type="match status" value="1"/>
</dbReference>
<dbReference type="Proteomes" id="UP000593605">
    <property type="component" value="Chromosome"/>
</dbReference>
<dbReference type="InterPro" id="IPR027417">
    <property type="entry name" value="P-loop_NTPase"/>
</dbReference>
<comment type="similarity">
    <text evidence="1 8">Belongs to the cytidylate kinase family. Type 1 subfamily.</text>
</comment>
<dbReference type="GO" id="GO:0005524">
    <property type="term" value="F:ATP binding"/>
    <property type="evidence" value="ECO:0007669"/>
    <property type="project" value="UniProtKB-UniRule"/>
</dbReference>
<evidence type="ECO:0000313" key="11">
    <source>
        <dbReference type="EMBL" id="SHI56716.1"/>
    </source>
</evidence>
<dbReference type="HAMAP" id="MF_00238">
    <property type="entry name" value="Cytidyl_kinase_type1"/>
    <property type="match status" value="1"/>
</dbReference>
<dbReference type="CDD" id="cd02020">
    <property type="entry name" value="CMPK"/>
    <property type="match status" value="1"/>
</dbReference>
<dbReference type="EMBL" id="CP063145">
    <property type="protein sequence ID" value="QOR73971.1"/>
    <property type="molecule type" value="Genomic_DNA"/>
</dbReference>
<keyword evidence="8" id="KW-0963">Cytoplasm</keyword>
<feature type="binding site" evidence="8">
    <location>
        <begin position="11"/>
        <end position="19"/>
    </location>
    <ligand>
        <name>ATP</name>
        <dbReference type="ChEBI" id="CHEBI:30616"/>
    </ligand>
</feature>
<dbReference type="Proteomes" id="UP000184335">
    <property type="component" value="Unassembled WGS sequence"/>
</dbReference>
<evidence type="ECO:0000313" key="10">
    <source>
        <dbReference type="EMBL" id="QOR73971.1"/>
    </source>
</evidence>
<dbReference type="Pfam" id="PF02224">
    <property type="entry name" value="Cytidylate_kin"/>
    <property type="match status" value="1"/>
</dbReference>
<dbReference type="EMBL" id="FQYI01000002">
    <property type="protein sequence ID" value="SHI56716.1"/>
    <property type="molecule type" value="Genomic_DNA"/>
</dbReference>
<evidence type="ECO:0000313" key="13">
    <source>
        <dbReference type="Proteomes" id="UP000593605"/>
    </source>
</evidence>
<keyword evidence="2 8" id="KW-0808">Transferase</keyword>
<dbReference type="Gene3D" id="3.40.50.300">
    <property type="entry name" value="P-loop containing nucleotide triphosphate hydrolases"/>
    <property type="match status" value="1"/>
</dbReference>
<evidence type="ECO:0000256" key="2">
    <source>
        <dbReference type="ARBA" id="ARBA00022679"/>
    </source>
</evidence>
<dbReference type="STRING" id="1118202.SAMN05443429_102246"/>
<evidence type="ECO:0000256" key="8">
    <source>
        <dbReference type="HAMAP-Rule" id="MF_00238"/>
    </source>
</evidence>
<dbReference type="KEGG" id="civ:IMZ16_00540"/>
<reference evidence="11 12" key="1">
    <citation type="submission" date="2016-11" db="EMBL/GenBank/DDBJ databases">
        <authorList>
            <person name="Jaros S."/>
            <person name="Januszkiewicz K."/>
            <person name="Wedrychowicz H."/>
        </authorList>
    </citation>
    <scope>NUCLEOTIDE SEQUENCE [LARGE SCALE GENOMIC DNA]</scope>
    <source>
        <strain evidence="11 12">DSM 25479</strain>
    </source>
</reference>
<gene>
    <name evidence="8" type="primary">cmk</name>
    <name evidence="10" type="ORF">IMZ16_00540</name>
    <name evidence="11" type="ORF">SAMN05443429_102246</name>
</gene>
<comment type="catalytic activity">
    <reaction evidence="7 8">
        <text>CMP + ATP = CDP + ADP</text>
        <dbReference type="Rhea" id="RHEA:11600"/>
        <dbReference type="ChEBI" id="CHEBI:30616"/>
        <dbReference type="ChEBI" id="CHEBI:58069"/>
        <dbReference type="ChEBI" id="CHEBI:60377"/>
        <dbReference type="ChEBI" id="CHEBI:456216"/>
        <dbReference type="EC" id="2.7.4.25"/>
    </reaction>
</comment>
<dbReference type="OrthoDB" id="9807434at2"/>
<evidence type="ECO:0000256" key="3">
    <source>
        <dbReference type="ARBA" id="ARBA00022741"/>
    </source>
</evidence>
<feature type="domain" description="Cytidylate kinase" evidence="9">
    <location>
        <begin position="7"/>
        <end position="219"/>
    </location>
</feature>
<keyword evidence="5 8" id="KW-0067">ATP-binding</keyword>
<keyword evidence="4 8" id="KW-0418">Kinase</keyword>
<sequence>MKKKPVIAIDGYSSTGKSSISKIVAQRLGLLHLDTGALYRGITLYGLQQHLANGELDILALTENLAQIHLKLTKIGDGLHLYLNGRDVSREIREPRISAWVSLVAKEPAIRSFLLGLQREIAEGGGVILDGRDIGTVVLPDADYKFFMTASIPERTRRRYLELQAGGADVTLEEVQQNLLLRDKLDSERNTAPLIKAPDAIEIDNTGLTREETAELIISHLV</sequence>
<dbReference type="NCBIfam" id="TIGR00017">
    <property type="entry name" value="cmk"/>
    <property type="match status" value="1"/>
</dbReference>
<evidence type="ECO:0000256" key="6">
    <source>
        <dbReference type="ARBA" id="ARBA00047615"/>
    </source>
</evidence>
<proteinExistence type="inferred from homology"/>
<evidence type="ECO:0000256" key="4">
    <source>
        <dbReference type="ARBA" id="ARBA00022777"/>
    </source>
</evidence>
<evidence type="ECO:0000259" key="9">
    <source>
        <dbReference type="Pfam" id="PF02224"/>
    </source>
</evidence>
<evidence type="ECO:0000256" key="5">
    <source>
        <dbReference type="ARBA" id="ARBA00022840"/>
    </source>
</evidence>
<accession>A0A1M6C6S4</accession>
<dbReference type="GO" id="GO:0036431">
    <property type="term" value="F:dCMP kinase activity"/>
    <property type="evidence" value="ECO:0007669"/>
    <property type="project" value="InterPro"/>
</dbReference>
<dbReference type="InterPro" id="IPR011994">
    <property type="entry name" value="Cytidylate_kinase_dom"/>
</dbReference>
<evidence type="ECO:0000313" key="12">
    <source>
        <dbReference type="Proteomes" id="UP000184335"/>
    </source>
</evidence>
<name>A0A1M6C6S4_9FLAO</name>
<keyword evidence="3 8" id="KW-0547">Nucleotide-binding</keyword>
<reference evidence="10 13" key="2">
    <citation type="submission" date="2020-10" db="EMBL/GenBank/DDBJ databases">
        <title>Complete genome of Cruoricapor ignavus strain M1214 isolated from the blood culture of a febrile patient.</title>
        <authorList>
            <person name="Guglielmino C.J.D."/>
        </authorList>
    </citation>
    <scope>NUCLEOTIDE SEQUENCE [LARGE SCALE GENOMIC DNA]</scope>
    <source>
        <strain evidence="10 13">M1214</strain>
    </source>
</reference>
<dbReference type="RefSeq" id="WP_073178419.1">
    <property type="nucleotide sequence ID" value="NZ_CP063145.1"/>
</dbReference>
<organism evidence="11 12">
    <name type="scientific">Cruoricaptor ignavus</name>
    <dbReference type="NCBI Taxonomy" id="1118202"/>
    <lineage>
        <taxon>Bacteria</taxon>
        <taxon>Pseudomonadati</taxon>
        <taxon>Bacteroidota</taxon>
        <taxon>Flavobacteriia</taxon>
        <taxon>Flavobacteriales</taxon>
        <taxon>Weeksellaceae</taxon>
        <taxon>Cruoricaptor</taxon>
    </lineage>
</organism>
<evidence type="ECO:0000256" key="7">
    <source>
        <dbReference type="ARBA" id="ARBA00048478"/>
    </source>
</evidence>
<dbReference type="GO" id="GO:0006220">
    <property type="term" value="P:pyrimidine nucleotide metabolic process"/>
    <property type="evidence" value="ECO:0007669"/>
    <property type="project" value="UniProtKB-UniRule"/>
</dbReference>